<dbReference type="InterPro" id="IPR029058">
    <property type="entry name" value="AB_hydrolase_fold"/>
</dbReference>
<dbReference type="GO" id="GO:0080030">
    <property type="term" value="F:methyl indole-3-acetate esterase activity"/>
    <property type="evidence" value="ECO:0007669"/>
    <property type="project" value="TreeGrafter"/>
</dbReference>
<dbReference type="GO" id="GO:0080031">
    <property type="term" value="F:methyl salicylate esterase activity"/>
    <property type="evidence" value="ECO:0007669"/>
    <property type="project" value="TreeGrafter"/>
</dbReference>
<dbReference type="PANTHER" id="PTHR10992">
    <property type="entry name" value="METHYLESTERASE FAMILY MEMBER"/>
    <property type="match status" value="1"/>
</dbReference>
<sequence>MVVRVSRDLDDLLSFGLGAGPESGVEVGSRQTELGNFWSWLGFLGSTSGVEPASTVQPLLKLFGKSHLDKIKVRGMEKLSQSYSEPLLASFGESLMSMTDEDADVTAERQRILNGLRDNAINICLQNLGKVYLTRKNHAMKITVHSLTFAVQEGKFTRLWSVRRSKEGCKVTVGGLGWPRCRWGRVCLALGLQNRGPATAGSCRAESVAIPGRSASFIIATSYPEFLATRIYRNCSMEDLTLAKMMVRPTSFFQEDLSNRAAFSEEMYGSVDNVFMLCGEDASLTPDY</sequence>
<dbReference type="EMBL" id="JBBWWQ010000021">
    <property type="protein sequence ID" value="KAK8914546.1"/>
    <property type="molecule type" value="Genomic_DNA"/>
</dbReference>
<dbReference type="Proteomes" id="UP001418222">
    <property type="component" value="Unassembled WGS sequence"/>
</dbReference>
<dbReference type="AlphaFoldDB" id="A0AAP0AU31"/>
<evidence type="ECO:0000313" key="2">
    <source>
        <dbReference type="Proteomes" id="UP001418222"/>
    </source>
</evidence>
<dbReference type="GO" id="GO:0009696">
    <property type="term" value="P:salicylic acid metabolic process"/>
    <property type="evidence" value="ECO:0007669"/>
    <property type="project" value="TreeGrafter"/>
</dbReference>
<keyword evidence="2" id="KW-1185">Reference proteome</keyword>
<comment type="caution">
    <text evidence="1">The sequence shown here is derived from an EMBL/GenBank/DDBJ whole genome shotgun (WGS) entry which is preliminary data.</text>
</comment>
<dbReference type="Gene3D" id="3.40.50.1820">
    <property type="entry name" value="alpha/beta hydrolase"/>
    <property type="match status" value="1"/>
</dbReference>
<dbReference type="GO" id="GO:0080032">
    <property type="term" value="F:methyl jasmonate esterase activity"/>
    <property type="evidence" value="ECO:0007669"/>
    <property type="project" value="TreeGrafter"/>
</dbReference>
<gene>
    <name evidence="1" type="primary">PNAE</name>
    <name evidence="1" type="ORF">KSP39_PZI023541</name>
</gene>
<accession>A0AAP0AU31</accession>
<proteinExistence type="predicted"/>
<name>A0AAP0AU31_9ASPA</name>
<protein>
    <submittedName>
        <fullName evidence="1">Polyneuridine-aldehyde esterase</fullName>
    </submittedName>
</protein>
<dbReference type="PANTHER" id="PTHR10992:SF1032">
    <property type="entry name" value="METHYLESTERASE 17"/>
    <property type="match status" value="1"/>
</dbReference>
<dbReference type="GO" id="GO:0009694">
    <property type="term" value="P:jasmonic acid metabolic process"/>
    <property type="evidence" value="ECO:0007669"/>
    <property type="project" value="TreeGrafter"/>
</dbReference>
<organism evidence="1 2">
    <name type="scientific">Platanthera zijinensis</name>
    <dbReference type="NCBI Taxonomy" id="2320716"/>
    <lineage>
        <taxon>Eukaryota</taxon>
        <taxon>Viridiplantae</taxon>
        <taxon>Streptophyta</taxon>
        <taxon>Embryophyta</taxon>
        <taxon>Tracheophyta</taxon>
        <taxon>Spermatophyta</taxon>
        <taxon>Magnoliopsida</taxon>
        <taxon>Liliopsida</taxon>
        <taxon>Asparagales</taxon>
        <taxon>Orchidaceae</taxon>
        <taxon>Orchidoideae</taxon>
        <taxon>Orchideae</taxon>
        <taxon>Orchidinae</taxon>
        <taxon>Platanthera</taxon>
    </lineage>
</organism>
<dbReference type="InterPro" id="IPR045889">
    <property type="entry name" value="MES/HNL"/>
</dbReference>
<evidence type="ECO:0000313" key="1">
    <source>
        <dbReference type="EMBL" id="KAK8914546.1"/>
    </source>
</evidence>
<reference evidence="1 2" key="1">
    <citation type="journal article" date="2022" name="Nat. Plants">
        <title>Genomes of leafy and leafless Platanthera orchids illuminate the evolution of mycoheterotrophy.</title>
        <authorList>
            <person name="Li M.H."/>
            <person name="Liu K.W."/>
            <person name="Li Z."/>
            <person name="Lu H.C."/>
            <person name="Ye Q.L."/>
            <person name="Zhang D."/>
            <person name="Wang J.Y."/>
            <person name="Li Y.F."/>
            <person name="Zhong Z.M."/>
            <person name="Liu X."/>
            <person name="Yu X."/>
            <person name="Liu D.K."/>
            <person name="Tu X.D."/>
            <person name="Liu B."/>
            <person name="Hao Y."/>
            <person name="Liao X.Y."/>
            <person name="Jiang Y.T."/>
            <person name="Sun W.H."/>
            <person name="Chen J."/>
            <person name="Chen Y.Q."/>
            <person name="Ai Y."/>
            <person name="Zhai J.W."/>
            <person name="Wu S.S."/>
            <person name="Zhou Z."/>
            <person name="Hsiao Y.Y."/>
            <person name="Wu W.L."/>
            <person name="Chen Y.Y."/>
            <person name="Lin Y.F."/>
            <person name="Hsu J.L."/>
            <person name="Li C.Y."/>
            <person name="Wang Z.W."/>
            <person name="Zhao X."/>
            <person name="Zhong W.Y."/>
            <person name="Ma X.K."/>
            <person name="Ma L."/>
            <person name="Huang J."/>
            <person name="Chen G.Z."/>
            <person name="Huang M.Z."/>
            <person name="Huang L."/>
            <person name="Peng D.H."/>
            <person name="Luo Y.B."/>
            <person name="Zou S.Q."/>
            <person name="Chen S.P."/>
            <person name="Lan S."/>
            <person name="Tsai W.C."/>
            <person name="Van de Peer Y."/>
            <person name="Liu Z.J."/>
        </authorList>
    </citation>
    <scope>NUCLEOTIDE SEQUENCE [LARGE SCALE GENOMIC DNA]</scope>
    <source>
        <strain evidence="1">Lor287</strain>
    </source>
</reference>